<evidence type="ECO:0000313" key="2">
    <source>
        <dbReference type="EMBL" id="KAK3240249.1"/>
    </source>
</evidence>
<evidence type="ECO:0000256" key="1">
    <source>
        <dbReference type="SAM" id="MobiDB-lite"/>
    </source>
</evidence>
<feature type="compositionally biased region" description="Acidic residues" evidence="1">
    <location>
        <begin position="122"/>
        <end position="134"/>
    </location>
</feature>
<dbReference type="AlphaFoldDB" id="A0AAE0EU36"/>
<feature type="region of interest" description="Disordered" evidence="1">
    <location>
        <begin position="103"/>
        <end position="142"/>
    </location>
</feature>
<gene>
    <name evidence="2" type="ORF">CYMTET_49900</name>
</gene>
<reference evidence="2 3" key="1">
    <citation type="journal article" date="2015" name="Genome Biol. Evol.">
        <title>Comparative Genomics of a Bacterivorous Green Alga Reveals Evolutionary Causalities and Consequences of Phago-Mixotrophic Mode of Nutrition.</title>
        <authorList>
            <person name="Burns J.A."/>
            <person name="Paasch A."/>
            <person name="Narechania A."/>
            <person name="Kim E."/>
        </authorList>
    </citation>
    <scope>NUCLEOTIDE SEQUENCE [LARGE SCALE GENOMIC DNA]</scope>
    <source>
        <strain evidence="2 3">PLY_AMNH</strain>
    </source>
</reference>
<proteinExistence type="predicted"/>
<evidence type="ECO:0000313" key="3">
    <source>
        <dbReference type="Proteomes" id="UP001190700"/>
    </source>
</evidence>
<sequence length="246" mass="26738">MPEVVRSVPCSLGEAVSLLASADRKLEKADSLGHKKLFTVCSMLRDVISFYQSTTTTGEHAHTIVQREIIHHYHNARPAGSSAAGATALQSYDDLSTEDIGTFGSSDDCVADGSQDPPGYWDESDFDDGNDESQDPPGYWDESDFSAEEYFSESAVSLPHLGVSQSDYYGNANGDYTTAEWEAWDASQDVHDDHADHQLYQGGPDFPDVSAVGVHTDFADYDDGYCDYGASDSGGAYGYDDGGYYY</sequence>
<name>A0AAE0EU36_9CHLO</name>
<keyword evidence="3" id="KW-1185">Reference proteome</keyword>
<accession>A0AAE0EU36</accession>
<dbReference type="EMBL" id="LGRX02033699">
    <property type="protein sequence ID" value="KAK3240249.1"/>
    <property type="molecule type" value="Genomic_DNA"/>
</dbReference>
<protein>
    <submittedName>
        <fullName evidence="2">Uncharacterized protein</fullName>
    </submittedName>
</protein>
<dbReference type="Proteomes" id="UP001190700">
    <property type="component" value="Unassembled WGS sequence"/>
</dbReference>
<organism evidence="2 3">
    <name type="scientific">Cymbomonas tetramitiformis</name>
    <dbReference type="NCBI Taxonomy" id="36881"/>
    <lineage>
        <taxon>Eukaryota</taxon>
        <taxon>Viridiplantae</taxon>
        <taxon>Chlorophyta</taxon>
        <taxon>Pyramimonadophyceae</taxon>
        <taxon>Pyramimonadales</taxon>
        <taxon>Pyramimonadaceae</taxon>
        <taxon>Cymbomonas</taxon>
    </lineage>
</organism>
<comment type="caution">
    <text evidence="2">The sequence shown here is derived from an EMBL/GenBank/DDBJ whole genome shotgun (WGS) entry which is preliminary data.</text>
</comment>